<dbReference type="Pfam" id="PF00069">
    <property type="entry name" value="Pkinase"/>
    <property type="match status" value="1"/>
</dbReference>
<dbReference type="GO" id="GO:0008384">
    <property type="term" value="F:IkappaB kinase activity"/>
    <property type="evidence" value="ECO:0007669"/>
    <property type="project" value="UniProtKB-EC"/>
</dbReference>
<dbReference type="InterPro" id="IPR011009">
    <property type="entry name" value="Kinase-like_dom_sf"/>
</dbReference>
<dbReference type="InterPro" id="IPR046375">
    <property type="entry name" value="IKBKB_SDD_sf"/>
</dbReference>
<dbReference type="RefSeq" id="XP_015518456.2">
    <property type="nucleotide sequence ID" value="XM_015662970.2"/>
</dbReference>
<dbReference type="Gene3D" id="1.10.510.10">
    <property type="entry name" value="Transferase(Phosphotransferase) domain 1"/>
    <property type="match status" value="1"/>
</dbReference>
<reference evidence="13 14" key="1">
    <citation type="submission" date="2025-05" db="UniProtKB">
        <authorList>
            <consortium name="RefSeq"/>
        </authorList>
    </citation>
    <scope>IDENTIFICATION</scope>
    <source>
        <tissue evidence="13 14">Thorax and Abdomen</tissue>
    </source>
</reference>
<keyword evidence="6" id="KW-0547">Nucleotide-binding</keyword>
<sequence length="708" mass="81366">MAAAMDTDSDWISETILGSGGFGIVELWRNTHTGDKIAIKKCKSGDAQLTERQKERWVHEVNKMNQLKHQNIVATRPLPDELKNVEGPLPVLCMEYCSKGDLRLVLTKSENWCGLAEPDAMQIFGDVASAISYLHCQKITHRDLKPENVVLQERNNKVIYKLIDLGYAKELGHDSIHASAVGTLHYVAPEILWAEKYTCSVDYWSLGILFYEVITGSRPFLPNETSPIEWRRHVSRKSNDDICVQYEDGSVVYKQDIQDSTDISPCIRNALKDWFRTVLQWDPKKRGRQCQKNGTEIVVVFSMLAQILSKKVIHVFCVPHYRIYHYEISSDTTLEQLRCLIEQDTQISISSQELLDPDGDLLEDDGIIKLSDLRGRLLTLSKKESVLSEIPDPEVPYLVRKIIEAPRMTMTKYELQRCYSAAIFFVKREAQLFRSYILALCAKIDLVNSKFDTISSKKDNMASGFNLLQEEFHSMCELIQNDGTNVLDTLKNEIQNLTQKLQFLSETVHALKAKCDKVLHVRNILTKLGDIEWTTEYRELLEKAQGIVENSKILSEKIKHQPVRMAKFIFELLKCRKNLMNNEQLINIKSEIDHVSTAQAAKDLSMQEKYIESAVALVGVYREQISNLRKKWENYKQVASFPKNLESMDVECNVDDNRELESSVRSLNEEDGLTSDNVIYDNLVIRYLMIDVISETYEKFKQIMNLNP</sequence>
<evidence type="ECO:0000256" key="10">
    <source>
        <dbReference type="SAM" id="Coils"/>
    </source>
</evidence>
<keyword evidence="7 13" id="KW-0418">Kinase</keyword>
<evidence type="ECO:0000313" key="15">
    <source>
        <dbReference type="RefSeq" id="XP_015518457.2"/>
    </source>
</evidence>
<evidence type="ECO:0000259" key="11">
    <source>
        <dbReference type="PROSITE" id="PS50011"/>
    </source>
</evidence>
<evidence type="ECO:0000256" key="5">
    <source>
        <dbReference type="ARBA" id="ARBA00022679"/>
    </source>
</evidence>
<dbReference type="RefSeq" id="XP_015518455.2">
    <property type="nucleotide sequence ID" value="XM_015662969.2"/>
</dbReference>
<dbReference type="GO" id="GO:0005524">
    <property type="term" value="F:ATP binding"/>
    <property type="evidence" value="ECO:0007669"/>
    <property type="project" value="UniProtKB-KW"/>
</dbReference>
<keyword evidence="8" id="KW-0067">ATP-binding</keyword>
<evidence type="ECO:0000256" key="4">
    <source>
        <dbReference type="ARBA" id="ARBA00022527"/>
    </source>
</evidence>
<dbReference type="Gene3D" id="3.10.20.90">
    <property type="entry name" value="Phosphatidylinositol 3-kinase Catalytic Subunit, Chain A, domain 1"/>
    <property type="match status" value="1"/>
</dbReference>
<dbReference type="RefSeq" id="XP_015518457.2">
    <property type="nucleotide sequence ID" value="XM_015662971.2"/>
</dbReference>
<evidence type="ECO:0000256" key="2">
    <source>
        <dbReference type="ARBA" id="ARBA00012442"/>
    </source>
</evidence>
<dbReference type="RefSeq" id="XP_046585824.1">
    <property type="nucleotide sequence ID" value="XM_046729868.1"/>
</dbReference>
<dbReference type="Gene3D" id="1.20.1270.250">
    <property type="match status" value="1"/>
</dbReference>
<evidence type="ECO:0000256" key="3">
    <source>
        <dbReference type="ARBA" id="ARBA00022490"/>
    </source>
</evidence>
<dbReference type="GeneID" id="107223321"/>
<gene>
    <name evidence="13 14 15 16 17" type="primary">LOC107223321</name>
</gene>
<dbReference type="GO" id="GO:0008385">
    <property type="term" value="C:IkappaB kinase complex"/>
    <property type="evidence" value="ECO:0007669"/>
    <property type="project" value="TreeGrafter"/>
</dbReference>
<keyword evidence="3" id="KW-0963">Cytoplasm</keyword>
<dbReference type="PANTHER" id="PTHR22969:SF17">
    <property type="entry name" value="INHIBITOR OF NUCLEAR FACTOR KAPPA-B KINASE SUBUNIT BETA"/>
    <property type="match status" value="1"/>
</dbReference>
<dbReference type="GO" id="GO:0033209">
    <property type="term" value="P:tumor necrosis factor-mediated signaling pathway"/>
    <property type="evidence" value="ECO:0007669"/>
    <property type="project" value="TreeGrafter"/>
</dbReference>
<keyword evidence="12" id="KW-1185">Reference proteome</keyword>
<evidence type="ECO:0000256" key="1">
    <source>
        <dbReference type="ARBA" id="ARBA00004496"/>
    </source>
</evidence>
<evidence type="ECO:0000256" key="7">
    <source>
        <dbReference type="ARBA" id="ARBA00022777"/>
    </source>
</evidence>
<evidence type="ECO:0000313" key="17">
    <source>
        <dbReference type="RefSeq" id="XP_046585824.1"/>
    </source>
</evidence>
<keyword evidence="5" id="KW-0808">Transferase</keyword>
<dbReference type="Proteomes" id="UP000829291">
    <property type="component" value="Chromosome 1"/>
</dbReference>
<feature type="coiled-coil region" evidence="10">
    <location>
        <begin position="480"/>
        <end position="514"/>
    </location>
</feature>
<dbReference type="SUPFAM" id="SSF56112">
    <property type="entry name" value="Protein kinase-like (PK-like)"/>
    <property type="match status" value="1"/>
</dbReference>
<dbReference type="Gene3D" id="3.30.200.20">
    <property type="entry name" value="Phosphorylase Kinase, domain 1"/>
    <property type="match status" value="1"/>
</dbReference>
<dbReference type="AlphaFoldDB" id="A0A6J0BVI9"/>
<dbReference type="GO" id="GO:0045944">
    <property type="term" value="P:positive regulation of transcription by RNA polymerase II"/>
    <property type="evidence" value="ECO:0007669"/>
    <property type="project" value="TreeGrafter"/>
</dbReference>
<comment type="catalytic activity">
    <reaction evidence="9">
        <text>L-seryl-[I-kappa-B protein] + ATP = O-phospho-L-seryl-[I-kappa-B protein] + ADP + H(+)</text>
        <dbReference type="Rhea" id="RHEA:19073"/>
        <dbReference type="Rhea" id="RHEA-COMP:13698"/>
        <dbReference type="Rhea" id="RHEA-COMP:13699"/>
        <dbReference type="ChEBI" id="CHEBI:15378"/>
        <dbReference type="ChEBI" id="CHEBI:29999"/>
        <dbReference type="ChEBI" id="CHEBI:30616"/>
        <dbReference type="ChEBI" id="CHEBI:83421"/>
        <dbReference type="ChEBI" id="CHEBI:456216"/>
        <dbReference type="EC" id="2.7.11.10"/>
    </reaction>
</comment>
<dbReference type="PANTHER" id="PTHR22969">
    <property type="entry name" value="IKB KINASE"/>
    <property type="match status" value="1"/>
</dbReference>
<dbReference type="EC" id="2.7.11.10" evidence="2"/>
<dbReference type="SMART" id="SM00220">
    <property type="entry name" value="S_TKc"/>
    <property type="match status" value="1"/>
</dbReference>
<comment type="subcellular location">
    <subcellularLocation>
        <location evidence="1">Cytoplasm</location>
    </subcellularLocation>
</comment>
<evidence type="ECO:0000256" key="6">
    <source>
        <dbReference type="ARBA" id="ARBA00022741"/>
    </source>
</evidence>
<evidence type="ECO:0000256" key="9">
    <source>
        <dbReference type="ARBA" id="ARBA00048789"/>
    </source>
</evidence>
<proteinExistence type="predicted"/>
<keyword evidence="10" id="KW-0175">Coiled coil</keyword>
<dbReference type="InterPro" id="IPR051180">
    <property type="entry name" value="IKK"/>
</dbReference>
<feature type="domain" description="Protein kinase" evidence="11">
    <location>
        <begin position="11"/>
        <end position="298"/>
    </location>
</feature>
<evidence type="ECO:0000313" key="13">
    <source>
        <dbReference type="RefSeq" id="XP_015518455.2"/>
    </source>
</evidence>
<evidence type="ECO:0000313" key="16">
    <source>
        <dbReference type="RefSeq" id="XP_046585823.1"/>
    </source>
</evidence>
<organism evidence="12 13">
    <name type="scientific">Neodiprion lecontei</name>
    <name type="common">Redheaded pine sawfly</name>
    <dbReference type="NCBI Taxonomy" id="441921"/>
    <lineage>
        <taxon>Eukaryota</taxon>
        <taxon>Metazoa</taxon>
        <taxon>Ecdysozoa</taxon>
        <taxon>Arthropoda</taxon>
        <taxon>Hexapoda</taxon>
        <taxon>Insecta</taxon>
        <taxon>Pterygota</taxon>
        <taxon>Neoptera</taxon>
        <taxon>Endopterygota</taxon>
        <taxon>Hymenoptera</taxon>
        <taxon>Tenthredinoidea</taxon>
        <taxon>Diprionidae</taxon>
        <taxon>Diprioninae</taxon>
        <taxon>Neodiprion</taxon>
    </lineage>
</organism>
<dbReference type="KEGG" id="nlo:107223321"/>
<dbReference type="RefSeq" id="XP_046585823.1">
    <property type="nucleotide sequence ID" value="XM_046729867.1"/>
</dbReference>
<evidence type="ECO:0000313" key="12">
    <source>
        <dbReference type="Proteomes" id="UP000829291"/>
    </source>
</evidence>
<evidence type="ECO:0000256" key="8">
    <source>
        <dbReference type="ARBA" id="ARBA00022840"/>
    </source>
</evidence>
<dbReference type="OrthoDB" id="267381at2759"/>
<dbReference type="PROSITE" id="PS50011">
    <property type="entry name" value="PROTEIN_KINASE_DOM"/>
    <property type="match status" value="1"/>
</dbReference>
<dbReference type="InterPro" id="IPR000719">
    <property type="entry name" value="Prot_kinase_dom"/>
</dbReference>
<dbReference type="InterPro" id="IPR008271">
    <property type="entry name" value="Ser/Thr_kinase_AS"/>
</dbReference>
<accession>A0A6J0BVI9</accession>
<keyword evidence="4" id="KW-0723">Serine/threonine-protein kinase</keyword>
<protein>
    <recommendedName>
        <fullName evidence="2">IkappaB kinase</fullName>
        <ecNumber evidence="2">2.7.11.10</ecNumber>
    </recommendedName>
</protein>
<name>A0A6J0BVI9_NEOLC</name>
<dbReference type="PROSITE" id="PS00108">
    <property type="entry name" value="PROTEIN_KINASE_ST"/>
    <property type="match status" value="1"/>
</dbReference>
<evidence type="ECO:0000313" key="14">
    <source>
        <dbReference type="RefSeq" id="XP_015518456.2"/>
    </source>
</evidence>